<comment type="caution">
    <text evidence="1">The sequence shown here is derived from an EMBL/GenBank/DDBJ whole genome shotgun (WGS) entry which is preliminary data.</text>
</comment>
<reference evidence="1" key="1">
    <citation type="submission" date="2020-12" db="EMBL/GenBank/DDBJ databases">
        <authorList>
            <person name="Rodrigo-Torres L."/>
            <person name="Arahal R. D."/>
            <person name="Lucena T."/>
        </authorList>
    </citation>
    <scope>NUCLEOTIDE SEQUENCE</scope>
    <source>
        <strain evidence="1">CECT 9390</strain>
    </source>
</reference>
<accession>A0A9N8MJ99</accession>
<dbReference type="RefSeq" id="WP_162089102.1">
    <property type="nucleotide sequence ID" value="NZ_CAJIMS010000001.1"/>
</dbReference>
<proteinExistence type="predicted"/>
<keyword evidence="2" id="KW-1185">Reference proteome</keyword>
<gene>
    <name evidence="1" type="ORF">CHRY9390_02884</name>
</gene>
<evidence type="ECO:0000313" key="2">
    <source>
        <dbReference type="Proteomes" id="UP000662618"/>
    </source>
</evidence>
<name>A0A9N8MJ99_9FLAO</name>
<evidence type="ECO:0000313" key="1">
    <source>
        <dbReference type="EMBL" id="CAD7814909.1"/>
    </source>
</evidence>
<protein>
    <submittedName>
        <fullName evidence="1">Uncharacterized protein</fullName>
    </submittedName>
</protein>
<dbReference type="AlphaFoldDB" id="A0A9N8MJ99"/>
<dbReference type="Proteomes" id="UP000662618">
    <property type="component" value="Unassembled WGS sequence"/>
</dbReference>
<organism evidence="1 2">
    <name type="scientific">Chryseobacterium aquaeductus</name>
    <dbReference type="NCBI Taxonomy" id="2675056"/>
    <lineage>
        <taxon>Bacteria</taxon>
        <taxon>Pseudomonadati</taxon>
        <taxon>Bacteroidota</taxon>
        <taxon>Flavobacteriia</taxon>
        <taxon>Flavobacteriales</taxon>
        <taxon>Weeksellaceae</taxon>
        <taxon>Chryseobacterium group</taxon>
        <taxon>Chryseobacterium</taxon>
    </lineage>
</organism>
<sequence>MSNLNNNRINTVLTEEQINNVKTAIKSIQAQLPLLTGLTVEERINLPKINVANKAFTEDAINAISNNTEMLPIFLNVNHMKNDLKFFTQLDELTGLVRQLLEKLEDTQMLAGSESYVSALTGYKLFSAAAEAGVPGLEK</sequence>
<dbReference type="EMBL" id="CAJIMS010000001">
    <property type="protein sequence ID" value="CAD7814909.1"/>
    <property type="molecule type" value="Genomic_DNA"/>
</dbReference>